<feature type="compositionally biased region" description="Basic residues" evidence="1">
    <location>
        <begin position="128"/>
        <end position="139"/>
    </location>
</feature>
<evidence type="ECO:0000256" key="1">
    <source>
        <dbReference type="SAM" id="MobiDB-lite"/>
    </source>
</evidence>
<feature type="compositionally biased region" description="Basic residues" evidence="1">
    <location>
        <begin position="85"/>
        <end position="104"/>
    </location>
</feature>
<feature type="non-terminal residue" evidence="2">
    <location>
        <position position="263"/>
    </location>
</feature>
<reference evidence="2" key="1">
    <citation type="submission" date="2020-02" db="EMBL/GenBank/DDBJ databases">
        <authorList>
            <person name="Meier V. D."/>
        </authorList>
    </citation>
    <scope>NUCLEOTIDE SEQUENCE</scope>
    <source>
        <strain evidence="2">AVDCRST_MAG49</strain>
    </source>
</reference>
<accession>A0A6J4VKD7</accession>
<evidence type="ECO:0000313" key="2">
    <source>
        <dbReference type="EMBL" id="CAA9580492.1"/>
    </source>
</evidence>
<organism evidence="2">
    <name type="scientific">uncultured Thermomicrobiales bacterium</name>
    <dbReference type="NCBI Taxonomy" id="1645740"/>
    <lineage>
        <taxon>Bacteria</taxon>
        <taxon>Pseudomonadati</taxon>
        <taxon>Thermomicrobiota</taxon>
        <taxon>Thermomicrobia</taxon>
        <taxon>Thermomicrobiales</taxon>
        <taxon>environmental samples</taxon>
    </lineage>
</organism>
<dbReference type="AlphaFoldDB" id="A0A6J4VKD7"/>
<feature type="region of interest" description="Disordered" evidence="1">
    <location>
        <begin position="1"/>
        <end position="263"/>
    </location>
</feature>
<keyword evidence="2" id="KW-0413">Isomerase</keyword>
<feature type="compositionally biased region" description="Basic and acidic residues" evidence="1">
    <location>
        <begin position="7"/>
        <end position="18"/>
    </location>
</feature>
<dbReference type="EC" id="5.1.3.2" evidence="2"/>
<feature type="compositionally biased region" description="Low complexity" evidence="1">
    <location>
        <begin position="192"/>
        <end position="213"/>
    </location>
</feature>
<name>A0A6J4VKD7_9BACT</name>
<protein>
    <submittedName>
        <fullName evidence="2">UDP-glucose 4-epimerase</fullName>
        <ecNumber evidence="2">5.1.3.2</ecNumber>
    </submittedName>
</protein>
<dbReference type="GO" id="GO:0003978">
    <property type="term" value="F:UDP-glucose 4-epimerase activity"/>
    <property type="evidence" value="ECO:0007669"/>
    <property type="project" value="UniProtKB-EC"/>
</dbReference>
<proteinExistence type="predicted"/>
<dbReference type="EMBL" id="CADCWG010000332">
    <property type="protein sequence ID" value="CAA9580492.1"/>
    <property type="molecule type" value="Genomic_DNA"/>
</dbReference>
<feature type="non-terminal residue" evidence="2">
    <location>
        <position position="1"/>
    </location>
</feature>
<sequence>GRGQEAGADHRRRGDDRGGAAGAPRRPLRAGLHDTDAAGVLEPRGRHCRRGRGDPASVRGGGRGRPPRGVAGRRDAVGADPAQQPRRHLPRLRGRPAGRGRAGRVRLVQPRDRDVRGGGRAGALPPRRPARLRPHRRGPARLPLRRLQGVRGGDGALLHGAPRVEGLLPPDRLGARRRRPDRPRGPRRQPVAARPDSRSAAPADARDLAQPARHGGAGPRLRRQPRRPLGGRLRRLRQPPPVLGHRPRARTAGIRAPGPGARI</sequence>
<gene>
    <name evidence="2" type="ORF">AVDCRST_MAG49-4713</name>
</gene>
<feature type="compositionally biased region" description="Basic residues" evidence="1">
    <location>
        <begin position="175"/>
        <end position="187"/>
    </location>
</feature>